<evidence type="ECO:0000256" key="1">
    <source>
        <dbReference type="ARBA" id="ARBA00001576"/>
    </source>
</evidence>
<feature type="compositionally biased region" description="Low complexity" evidence="6">
    <location>
        <begin position="16"/>
        <end position="35"/>
    </location>
</feature>
<dbReference type="PROSITE" id="PS00927">
    <property type="entry name" value="TREHALASE_1"/>
    <property type="match status" value="1"/>
</dbReference>
<feature type="region of interest" description="Disordered" evidence="6">
    <location>
        <begin position="111"/>
        <end position="130"/>
    </location>
</feature>
<dbReference type="GO" id="GO:0030437">
    <property type="term" value="P:ascospore formation"/>
    <property type="evidence" value="ECO:0007669"/>
    <property type="project" value="EnsemblFungi"/>
</dbReference>
<feature type="compositionally biased region" description="Low complexity" evidence="6">
    <location>
        <begin position="1"/>
        <end position="10"/>
    </location>
</feature>
<evidence type="ECO:0000256" key="5">
    <source>
        <dbReference type="RuleBase" id="RU361180"/>
    </source>
</evidence>
<evidence type="ECO:0000256" key="6">
    <source>
        <dbReference type="SAM" id="MobiDB-lite"/>
    </source>
</evidence>
<keyword evidence="9" id="KW-1185">Reference proteome</keyword>
<dbReference type="FunFam" id="1.50.10.10:FF:000026">
    <property type="entry name" value="Trehalase"/>
    <property type="match status" value="1"/>
</dbReference>
<evidence type="ECO:0000313" key="9">
    <source>
        <dbReference type="Proteomes" id="UP000189580"/>
    </source>
</evidence>
<feature type="compositionally biased region" description="Polar residues" evidence="6">
    <location>
        <begin position="65"/>
        <end position="76"/>
    </location>
</feature>
<protein>
    <recommendedName>
        <fullName evidence="5">Trehalase</fullName>
        <ecNumber evidence="5">3.2.1.28</ecNumber>
    </recommendedName>
    <alternativeName>
        <fullName evidence="5">Alpha-trehalose glucohydrolase</fullName>
    </alternativeName>
</protein>
<dbReference type="OrthoDB" id="3542292at2759"/>
<keyword evidence="3 5" id="KW-0378">Hydrolase</keyword>
<reference evidence="8 9" key="1">
    <citation type="submission" date="2016-02" db="EMBL/GenBank/DDBJ databases">
        <title>Complete genome sequence and transcriptome regulation of the pentose utilising yeast Sugiyamaella lignohabitans.</title>
        <authorList>
            <person name="Bellasio M."/>
            <person name="Peymann A."/>
            <person name="Valli M."/>
            <person name="Sipitzky M."/>
            <person name="Graf A."/>
            <person name="Sauer M."/>
            <person name="Marx H."/>
            <person name="Mattanovich D."/>
        </authorList>
    </citation>
    <scope>NUCLEOTIDE SEQUENCE [LARGE SCALE GENOMIC DNA]</scope>
    <source>
        <strain evidence="8 9">CBS 10342</strain>
    </source>
</reference>
<dbReference type="GO" id="GO:0005993">
    <property type="term" value="P:trehalose catabolic process"/>
    <property type="evidence" value="ECO:0007669"/>
    <property type="project" value="EnsemblFungi"/>
</dbReference>
<dbReference type="InterPro" id="IPR011120">
    <property type="entry name" value="Trehalase_Ca-bd"/>
</dbReference>
<evidence type="ECO:0000313" key="8">
    <source>
        <dbReference type="EMBL" id="ANB12144.1"/>
    </source>
</evidence>
<dbReference type="KEGG" id="slb:AWJ20_382"/>
<dbReference type="Pfam" id="PF01204">
    <property type="entry name" value="Trehalase"/>
    <property type="match status" value="1"/>
</dbReference>
<dbReference type="PROSITE" id="PS00928">
    <property type="entry name" value="TREHALASE_2"/>
    <property type="match status" value="1"/>
</dbReference>
<dbReference type="PRINTS" id="PR00744">
    <property type="entry name" value="GLHYDRLASE37"/>
</dbReference>
<dbReference type="GeneID" id="30035883"/>
<feature type="domain" description="Neutral trehalase Ca2+ binding" evidence="7">
    <location>
        <begin position="190"/>
        <end position="219"/>
    </location>
</feature>
<evidence type="ECO:0000259" key="7">
    <source>
        <dbReference type="Pfam" id="PF07492"/>
    </source>
</evidence>
<dbReference type="GO" id="GO:0004555">
    <property type="term" value="F:alpha,alpha-trehalase activity"/>
    <property type="evidence" value="ECO:0007669"/>
    <property type="project" value="UniProtKB-EC"/>
</dbReference>
<evidence type="ECO:0000256" key="4">
    <source>
        <dbReference type="ARBA" id="ARBA00023295"/>
    </source>
</evidence>
<comment type="similarity">
    <text evidence="2 5">Belongs to the glycosyl hydrolase 37 family.</text>
</comment>
<dbReference type="EMBL" id="CP014501">
    <property type="protein sequence ID" value="ANB12144.1"/>
    <property type="molecule type" value="Genomic_DNA"/>
</dbReference>
<evidence type="ECO:0000256" key="3">
    <source>
        <dbReference type="ARBA" id="ARBA00022801"/>
    </source>
</evidence>
<dbReference type="AlphaFoldDB" id="A0A167CV90"/>
<dbReference type="GO" id="GO:0005509">
    <property type="term" value="F:calcium ion binding"/>
    <property type="evidence" value="ECO:0007669"/>
    <property type="project" value="EnsemblFungi"/>
</dbReference>
<dbReference type="InterPro" id="IPR012341">
    <property type="entry name" value="6hp_glycosidase-like_sf"/>
</dbReference>
<accession>A0A167CV90</accession>
<keyword evidence="4 5" id="KW-0326">Glycosidase</keyword>
<dbReference type="RefSeq" id="XP_018734621.1">
    <property type="nucleotide sequence ID" value="XM_018880851.1"/>
</dbReference>
<sequence length="848" mass="96205">MSASDSVSPDSPLPVSPDSVSPDDTASLNSGSSSQGSGGDDPLLPPPATDDEPILWRQPKLIDNTADSAANGNGSAKSGKHHQRHISFDKSVNKNDGPSSSNPATVVLTSGVNAKHHRRSSSSEIDPYSTPAVYYNPESEKKSIRLLRSRTLSTVDRSSSDRKKWLPRRRGSKDEQLGPKKLLIHVDTTLKRLLESEDTDQNAQITIEDDGPKVLEVGTANSNGYNTTEIRGTYQLSNLLQELTLAKRFGRKYIILDEQRLTENPVARLQRLISKEFWNALTRKIDSSTIETIALDPKSRSDDKRPRVYIPFSEKKQFIFYSEIAKKNPKLDLQVEYLPENITADYVKSINDKPGLLALALDETVDENGNESYVGVPYVVPGGRFNELYGWDSYMESLGLLVDNRVDLAKGMVINFCYEIKHYGKILNANRSYYLTRSQPPFLTDMALRVYEKIKYTNGALDFLADSMRAAIKEYKTVWTAEPRLDPVTGLSRYRPDGKGIPPETEASHFEHLLFPFCKRYRMSFEEFQQKYNDGEIHEPTLDEYFLHDRAVRESGHDTTYRFEGICADLATIDLNSLLYKYETDIAHTIRNMFDDKLTMEDGTVETSAIWDRRARKRRILIDKYMWDESQGMYFDYDTKLRRRHTYESATTFWALWAGLASTKQAVRMVEESLPKFEVFGGLVSGTLASRGETGLNRPNRQWDYPYGWAPQQILAWVGLMRYGYEEEAQRLIYRWLFMITKAFVDYNGVVVEKYNVTSPEDPHRVDAEYGNQGLGFKGVATEGFGWVNASYVYGLSLLSSRFRRVLGALTPPDVFFSALRREDDEDAETLDIDGLDIGSVAKAINHS</sequence>
<dbReference type="InterPro" id="IPR018232">
    <property type="entry name" value="Glyco_hydro_37_CS"/>
</dbReference>
<dbReference type="PANTHER" id="PTHR23403:SF6">
    <property type="entry name" value="CYTOSOLIC NEUTRAL TREHALASE-RELATED"/>
    <property type="match status" value="1"/>
</dbReference>
<name>A0A167CV90_9ASCO</name>
<dbReference type="Pfam" id="PF07492">
    <property type="entry name" value="Trehalase_Ca-bi"/>
    <property type="match status" value="1"/>
</dbReference>
<feature type="region of interest" description="Disordered" evidence="6">
    <location>
        <begin position="151"/>
        <end position="178"/>
    </location>
</feature>
<dbReference type="GO" id="GO:0005946">
    <property type="term" value="C:alpha,alpha-trehalose-phosphate synthase complex (UDP-forming)"/>
    <property type="evidence" value="ECO:0007669"/>
    <property type="project" value="EnsemblFungi"/>
</dbReference>
<dbReference type="Proteomes" id="UP000189580">
    <property type="component" value="Chromosome a"/>
</dbReference>
<evidence type="ECO:0000256" key="2">
    <source>
        <dbReference type="ARBA" id="ARBA00005615"/>
    </source>
</evidence>
<dbReference type="PANTHER" id="PTHR23403">
    <property type="entry name" value="TREHALASE"/>
    <property type="match status" value="1"/>
</dbReference>
<comment type="catalytic activity">
    <reaction evidence="1 5">
        <text>alpha,alpha-trehalose + H2O = alpha-D-glucose + beta-D-glucose</text>
        <dbReference type="Rhea" id="RHEA:32675"/>
        <dbReference type="ChEBI" id="CHEBI:15377"/>
        <dbReference type="ChEBI" id="CHEBI:15903"/>
        <dbReference type="ChEBI" id="CHEBI:16551"/>
        <dbReference type="ChEBI" id="CHEBI:17925"/>
        <dbReference type="EC" id="3.2.1.28"/>
    </reaction>
</comment>
<dbReference type="Gene3D" id="1.50.10.10">
    <property type="match status" value="1"/>
</dbReference>
<dbReference type="InterPro" id="IPR008928">
    <property type="entry name" value="6-hairpin_glycosidase_sf"/>
</dbReference>
<dbReference type="SUPFAM" id="SSF48208">
    <property type="entry name" value="Six-hairpin glycosidases"/>
    <property type="match status" value="1"/>
</dbReference>
<proteinExistence type="inferred from homology"/>
<dbReference type="EC" id="3.2.1.28" evidence="5"/>
<feature type="compositionally biased region" description="Polar residues" evidence="6">
    <location>
        <begin position="94"/>
        <end position="106"/>
    </location>
</feature>
<gene>
    <name evidence="8" type="primary">NTH1</name>
    <name evidence="8" type="ORF">AWJ20_382</name>
</gene>
<dbReference type="InterPro" id="IPR001661">
    <property type="entry name" value="Glyco_hydro_37"/>
</dbReference>
<feature type="region of interest" description="Disordered" evidence="6">
    <location>
        <begin position="1"/>
        <end position="106"/>
    </location>
</feature>
<organism evidence="8 9">
    <name type="scientific">Sugiyamaella lignohabitans</name>
    <dbReference type="NCBI Taxonomy" id="796027"/>
    <lineage>
        <taxon>Eukaryota</taxon>
        <taxon>Fungi</taxon>
        <taxon>Dikarya</taxon>
        <taxon>Ascomycota</taxon>
        <taxon>Saccharomycotina</taxon>
        <taxon>Dipodascomycetes</taxon>
        <taxon>Dipodascales</taxon>
        <taxon>Trichomonascaceae</taxon>
        <taxon>Sugiyamaella</taxon>
    </lineage>
</organism>